<dbReference type="EMBL" id="CP121308">
    <property type="protein sequence ID" value="WFP89836.1"/>
    <property type="molecule type" value="Genomic_DNA"/>
</dbReference>
<protein>
    <submittedName>
        <fullName evidence="1">Uncharacterized protein</fullName>
    </submittedName>
</protein>
<dbReference type="RefSeq" id="WP_034806337.1">
    <property type="nucleotide sequence ID" value="NZ_CP015880.1"/>
</dbReference>
<proteinExistence type="predicted"/>
<reference evidence="1 2" key="1">
    <citation type="submission" date="2023-03" db="EMBL/GenBank/DDBJ databases">
        <title>Comparative genome and transcriptome analysis combination mining strategies for increasing vitamin B12 production of Ensifer adhaerens strain.</title>
        <authorList>
            <person name="Yongheng L."/>
        </authorList>
    </citation>
    <scope>NUCLEOTIDE SEQUENCE [LARGE SCALE GENOMIC DNA]</scope>
    <source>
        <strain evidence="1 2">Casida A-T305</strain>
    </source>
</reference>
<sequence>MTGSFSNFAEMSEEAGRYIRELETWFEDHGRQSKKPWPEINISNKERRLAWVLKAKEIFDRGAKRDEAA</sequence>
<dbReference type="GeneID" id="29518647"/>
<organism evidence="1 2">
    <name type="scientific">Ensifer adhaerens</name>
    <name type="common">Sinorhizobium morelense</name>
    <dbReference type="NCBI Taxonomy" id="106592"/>
    <lineage>
        <taxon>Bacteria</taxon>
        <taxon>Pseudomonadati</taxon>
        <taxon>Pseudomonadota</taxon>
        <taxon>Alphaproteobacteria</taxon>
        <taxon>Hyphomicrobiales</taxon>
        <taxon>Rhizobiaceae</taxon>
        <taxon>Sinorhizobium/Ensifer group</taxon>
        <taxon>Ensifer</taxon>
    </lineage>
</organism>
<evidence type="ECO:0000313" key="1">
    <source>
        <dbReference type="EMBL" id="WFP89836.1"/>
    </source>
</evidence>
<accession>A0ABY8HCL0</accession>
<evidence type="ECO:0000313" key="2">
    <source>
        <dbReference type="Proteomes" id="UP001214094"/>
    </source>
</evidence>
<name>A0ABY8HCL0_ENSAD</name>
<keyword evidence="2" id="KW-1185">Reference proteome</keyword>
<dbReference type="Proteomes" id="UP001214094">
    <property type="component" value="Chromosome"/>
</dbReference>
<gene>
    <name evidence="1" type="ORF">P4B07_14880</name>
</gene>